<dbReference type="Proteomes" id="UP000215896">
    <property type="component" value="Unassembled WGS sequence"/>
</dbReference>
<dbReference type="RefSeq" id="WP_094400813.1">
    <property type="nucleotide sequence ID" value="NZ_NMVL01000011.1"/>
</dbReference>
<dbReference type="CDD" id="cd04861">
    <property type="entry name" value="LigD_Pol_like"/>
    <property type="match status" value="1"/>
</dbReference>
<dbReference type="AlphaFoldDB" id="A0A255GF28"/>
<dbReference type="PANTHER" id="PTHR42705">
    <property type="entry name" value="BIFUNCTIONAL NON-HOMOLOGOUS END JOINING PROTEIN LIGD"/>
    <property type="match status" value="1"/>
</dbReference>
<protein>
    <submittedName>
        <fullName evidence="2">ATP-dependent DNA ligase</fullName>
    </submittedName>
</protein>
<dbReference type="NCBIfam" id="TIGR02778">
    <property type="entry name" value="ligD_pol"/>
    <property type="match status" value="1"/>
</dbReference>
<dbReference type="EMBL" id="NMVO01000012">
    <property type="protein sequence ID" value="OYO14457.1"/>
    <property type="molecule type" value="Genomic_DNA"/>
</dbReference>
<evidence type="ECO:0000313" key="3">
    <source>
        <dbReference type="Proteomes" id="UP000215896"/>
    </source>
</evidence>
<organism evidence="2 3">
    <name type="scientific">Enemella evansiae</name>
    <dbReference type="NCBI Taxonomy" id="2016499"/>
    <lineage>
        <taxon>Bacteria</taxon>
        <taxon>Bacillati</taxon>
        <taxon>Actinomycetota</taxon>
        <taxon>Actinomycetes</taxon>
        <taxon>Propionibacteriales</taxon>
        <taxon>Propionibacteriaceae</taxon>
        <taxon>Enemella</taxon>
    </lineage>
</organism>
<dbReference type="Pfam" id="PF21686">
    <property type="entry name" value="LigD_Prim-Pol"/>
    <property type="match status" value="1"/>
</dbReference>
<accession>A0A255GF28</accession>
<dbReference type="PANTHER" id="PTHR42705:SF2">
    <property type="entry name" value="BIFUNCTIONAL NON-HOMOLOGOUS END JOINING PROTEIN LIGD"/>
    <property type="match status" value="1"/>
</dbReference>
<keyword evidence="3" id="KW-1185">Reference proteome</keyword>
<dbReference type="InterPro" id="IPR014145">
    <property type="entry name" value="LigD_pol_dom"/>
</dbReference>
<dbReference type="OrthoDB" id="9802472at2"/>
<name>A0A255GF28_9ACTN</name>
<comment type="caution">
    <text evidence="2">The sequence shown here is derived from an EMBL/GenBank/DDBJ whole genome shotgun (WGS) entry which is preliminary data.</text>
</comment>
<reference evidence="2 3" key="1">
    <citation type="submission" date="2017-07" db="EMBL/GenBank/DDBJ databases">
        <title>Draft whole genome sequences of clinical Proprionibacteriaceae strains.</title>
        <authorList>
            <person name="Bernier A.-M."/>
            <person name="Bernard K."/>
            <person name="Domingo M.-C."/>
        </authorList>
    </citation>
    <scope>NUCLEOTIDE SEQUENCE [LARGE SCALE GENOMIC DNA]</scope>
    <source>
        <strain evidence="2 3">NML 030167</strain>
    </source>
</reference>
<evidence type="ECO:0000259" key="1">
    <source>
        <dbReference type="Pfam" id="PF21686"/>
    </source>
</evidence>
<keyword evidence="2" id="KW-0436">Ligase</keyword>
<feature type="domain" description="DNA ligase D polymerase" evidence="1">
    <location>
        <begin position="35"/>
        <end position="306"/>
    </location>
</feature>
<gene>
    <name evidence="2" type="ORF">CGZ94_07600</name>
</gene>
<evidence type="ECO:0000313" key="2">
    <source>
        <dbReference type="EMBL" id="OYO14457.1"/>
    </source>
</evidence>
<sequence length="322" mass="34663">MPARSERSEVTTEVDGRRLVLSNLEKVLYPEIGLTKGEVIDYYLRIAPTMLPHLADKALTRVRFPDGVAAGSITFYEKNKPNGCPDWVTTMPVSTGDGIVDYVVAGERATLVYLANLAALELHVPQWHGDSAAERPITVRGTGDSPSEPLSDTVVIDLDPGEGLTADRLAHAAQLVGGLLATDGLLPLVKTTGSKGLQVYAAIEPAPARAVTAYAQSLGALLARTEPDYFVGTITVAQRTGRVYLDHNQNLAARNTVAPYSLRGRAWAGVSTPLEWDEVAAVREVEDLRFTPSEVLDRVDEHGDLFAELLDPVDPPPLPPAK</sequence>
<proteinExistence type="predicted"/>
<dbReference type="InterPro" id="IPR052171">
    <property type="entry name" value="NHEJ_LigD"/>
</dbReference>
<dbReference type="GO" id="GO:0016874">
    <property type="term" value="F:ligase activity"/>
    <property type="evidence" value="ECO:0007669"/>
    <property type="project" value="UniProtKB-KW"/>
</dbReference>
<dbReference type="Gene3D" id="3.90.920.10">
    <property type="entry name" value="DNA primase, PRIM domain"/>
    <property type="match status" value="1"/>
</dbReference>